<dbReference type="Proteomes" id="UP001161247">
    <property type="component" value="Chromosome 7"/>
</dbReference>
<feature type="region of interest" description="Disordered" evidence="1">
    <location>
        <begin position="315"/>
        <end position="380"/>
    </location>
</feature>
<feature type="region of interest" description="Disordered" evidence="1">
    <location>
        <begin position="211"/>
        <end position="231"/>
    </location>
</feature>
<organism evidence="2 3">
    <name type="scientific">Oldenlandia corymbosa var. corymbosa</name>
    <dbReference type="NCBI Taxonomy" id="529605"/>
    <lineage>
        <taxon>Eukaryota</taxon>
        <taxon>Viridiplantae</taxon>
        <taxon>Streptophyta</taxon>
        <taxon>Embryophyta</taxon>
        <taxon>Tracheophyta</taxon>
        <taxon>Spermatophyta</taxon>
        <taxon>Magnoliopsida</taxon>
        <taxon>eudicotyledons</taxon>
        <taxon>Gunneridae</taxon>
        <taxon>Pentapetalae</taxon>
        <taxon>asterids</taxon>
        <taxon>lamiids</taxon>
        <taxon>Gentianales</taxon>
        <taxon>Rubiaceae</taxon>
        <taxon>Rubioideae</taxon>
        <taxon>Spermacoceae</taxon>
        <taxon>Hedyotis-Oldenlandia complex</taxon>
        <taxon>Oldenlandia</taxon>
    </lineage>
</organism>
<accession>A0AAV1DY61</accession>
<keyword evidence="3" id="KW-1185">Reference proteome</keyword>
<name>A0AAV1DY61_OLDCO</name>
<proteinExistence type="predicted"/>
<gene>
    <name evidence="2" type="ORF">OLC1_LOCUS19427</name>
</gene>
<protein>
    <submittedName>
        <fullName evidence="2">OLC1v1012593C1</fullName>
    </submittedName>
</protein>
<evidence type="ECO:0000313" key="3">
    <source>
        <dbReference type="Proteomes" id="UP001161247"/>
    </source>
</evidence>
<dbReference type="AlphaFoldDB" id="A0AAV1DY61"/>
<evidence type="ECO:0000256" key="1">
    <source>
        <dbReference type="SAM" id="MobiDB-lite"/>
    </source>
</evidence>
<evidence type="ECO:0000313" key="2">
    <source>
        <dbReference type="EMBL" id="CAI9112187.1"/>
    </source>
</evidence>
<dbReference type="InterPro" id="IPR040256">
    <property type="entry name" value="At4g02000-like"/>
</dbReference>
<dbReference type="PANTHER" id="PTHR31286:SF180">
    <property type="entry name" value="OS10G0362600 PROTEIN"/>
    <property type="match status" value="1"/>
</dbReference>
<dbReference type="PANTHER" id="PTHR31286">
    <property type="entry name" value="GLYCINE-RICH CELL WALL STRUCTURAL PROTEIN 1.8-LIKE"/>
    <property type="match status" value="1"/>
</dbReference>
<dbReference type="EMBL" id="OX459124">
    <property type="protein sequence ID" value="CAI9112187.1"/>
    <property type="molecule type" value="Genomic_DNA"/>
</dbReference>
<reference evidence="2" key="1">
    <citation type="submission" date="2023-03" db="EMBL/GenBank/DDBJ databases">
        <authorList>
            <person name="Julca I."/>
        </authorList>
    </citation>
    <scope>NUCLEOTIDE SEQUENCE</scope>
</reference>
<feature type="compositionally biased region" description="Basic residues" evidence="1">
    <location>
        <begin position="343"/>
        <end position="352"/>
    </location>
</feature>
<sequence length="380" mass="43098">MIDYLHVLIYFELEEDNQRCWMKGWWNFENHVMRVLKWTTSFNPNFESSIVPVWVSFGGMPVHRFNEEYLRKLAGIIGKPLKIDVPTLNMSRPLVARVCMEVDLLKDLPKRIHLGVEGNTYFEAVPYENLPEYCMECSKIGHSVKNCKHTKEWKSKVDDTTEAGNQKQTANSKNLVVKTSIEKLQIMPKEAPNQTKHVWKAKPLVLHENEMEKTKDHHGPSTSGLSHEEKQSTLVDVMERSPLIQIQSSGKRKLTKERLVSIIQENDKEPSLLDSWDIVELKKFAVLADLDNPVTGDTEVDAKLQEDIDSEILVSMDDSEIGGSSDFVPTEEARVSASDGEQRKKKRGHPKGSKNGVNNNGNEGETRRSAKLQGGIPPNV</sequence>